<dbReference type="Pfam" id="PF07052">
    <property type="entry name" value="Hep_59"/>
    <property type="match status" value="1"/>
</dbReference>
<proteinExistence type="inferred from homology"/>
<dbReference type="EMBL" id="JANEYF010000334">
    <property type="protein sequence ID" value="KAJ8970601.1"/>
    <property type="molecule type" value="Genomic_DNA"/>
</dbReference>
<gene>
    <name evidence="5" type="ORF">NQ314_001136</name>
</gene>
<evidence type="ECO:0000256" key="4">
    <source>
        <dbReference type="SAM" id="MobiDB-lite"/>
    </source>
</evidence>
<keyword evidence="6" id="KW-1185">Reference proteome</keyword>
<dbReference type="GO" id="GO:0000398">
    <property type="term" value="P:mRNA splicing, via spliceosome"/>
    <property type="evidence" value="ECO:0007669"/>
    <property type="project" value="TreeGrafter"/>
</dbReference>
<keyword evidence="3" id="KW-0539">Nucleus</keyword>
<evidence type="ECO:0000256" key="1">
    <source>
        <dbReference type="ARBA" id="ARBA00004123"/>
    </source>
</evidence>
<comment type="subcellular location">
    <subcellularLocation>
        <location evidence="1">Nucleus</location>
    </subcellularLocation>
</comment>
<evidence type="ECO:0000256" key="2">
    <source>
        <dbReference type="ARBA" id="ARBA00007643"/>
    </source>
</evidence>
<accession>A0AAV8ZUJ8</accession>
<comment type="similarity">
    <text evidence="2">Belongs to the TLS1 family.</text>
</comment>
<evidence type="ECO:0000256" key="3">
    <source>
        <dbReference type="ARBA" id="ARBA00023242"/>
    </source>
</evidence>
<feature type="compositionally biased region" description="Basic and acidic residues" evidence="4">
    <location>
        <begin position="224"/>
        <end position="243"/>
    </location>
</feature>
<dbReference type="AlphaFoldDB" id="A0AAV8ZUJ8"/>
<evidence type="ECO:0000313" key="5">
    <source>
        <dbReference type="EMBL" id="KAJ8970601.1"/>
    </source>
</evidence>
<protein>
    <submittedName>
        <fullName evidence="5">Uncharacterized protein</fullName>
    </submittedName>
</protein>
<feature type="non-terminal residue" evidence="5">
    <location>
        <position position="1"/>
    </location>
</feature>
<reference evidence="5" key="1">
    <citation type="journal article" date="2023" name="Insect Mol. Biol.">
        <title>Genome sequencing provides insights into the evolution of gene families encoding plant cell wall-degrading enzymes in longhorned beetles.</title>
        <authorList>
            <person name="Shin N.R."/>
            <person name="Okamura Y."/>
            <person name="Kirsch R."/>
            <person name="Pauchet Y."/>
        </authorList>
    </citation>
    <scope>NUCLEOTIDE SEQUENCE</scope>
    <source>
        <strain evidence="5">RBIC_L_NR</strain>
    </source>
</reference>
<comment type="caution">
    <text evidence="5">The sequence shown here is derived from an EMBL/GenBank/DDBJ whole genome shotgun (WGS) entry which is preliminary data.</text>
</comment>
<feature type="region of interest" description="Disordered" evidence="4">
    <location>
        <begin position="216"/>
        <end position="243"/>
    </location>
</feature>
<feature type="region of interest" description="Disordered" evidence="4">
    <location>
        <begin position="137"/>
        <end position="160"/>
    </location>
</feature>
<organism evidence="5 6">
    <name type="scientific">Rhamnusium bicolor</name>
    <dbReference type="NCBI Taxonomy" id="1586634"/>
    <lineage>
        <taxon>Eukaryota</taxon>
        <taxon>Metazoa</taxon>
        <taxon>Ecdysozoa</taxon>
        <taxon>Arthropoda</taxon>
        <taxon>Hexapoda</taxon>
        <taxon>Insecta</taxon>
        <taxon>Pterygota</taxon>
        <taxon>Neoptera</taxon>
        <taxon>Endopterygota</taxon>
        <taxon>Coleoptera</taxon>
        <taxon>Polyphaga</taxon>
        <taxon>Cucujiformia</taxon>
        <taxon>Chrysomeloidea</taxon>
        <taxon>Cerambycidae</taxon>
        <taxon>Lepturinae</taxon>
        <taxon>Rhagiini</taxon>
        <taxon>Rhamnusium</taxon>
    </lineage>
</organism>
<evidence type="ECO:0000313" key="6">
    <source>
        <dbReference type="Proteomes" id="UP001162156"/>
    </source>
</evidence>
<sequence length="243" mass="27807">DNQEQKEIFVCKPKKRKQLRQRIKTDESDEDDTVEQVSSKLNEMKEIQKLRGRPNGVSIVGLALGTKVALEDEMVAKDPFNVKAGGMVNMQALKSGKMKQVDDAYDTGIGTQFSVETNKRDEDEEMMKFIEEELSKRKGKSDKVDEQEETINKGSSYLSPEEAALRSEEMLSNQMLSGIPEVDLGIEAKIKNIEATEEAKLRLLWEKQNKKRWSHNRFNIDQSEIPKKKTKIEADRGEAEKER</sequence>
<dbReference type="InterPro" id="IPR010756">
    <property type="entry name" value="Tls1-like"/>
</dbReference>
<dbReference type="PANTHER" id="PTHR13486:SF2">
    <property type="entry name" value="SPLICING FACTOR C9ORF78"/>
    <property type="match status" value="1"/>
</dbReference>
<dbReference type="PANTHER" id="PTHR13486">
    <property type="entry name" value="TELOMERE LENGTH AND SILENCING PROTEIN 1 TLS1 FAMILY MEMBER"/>
    <property type="match status" value="1"/>
</dbReference>
<name>A0AAV8ZUJ8_9CUCU</name>
<dbReference type="GO" id="GO:0005681">
    <property type="term" value="C:spliceosomal complex"/>
    <property type="evidence" value="ECO:0007669"/>
    <property type="project" value="TreeGrafter"/>
</dbReference>
<dbReference type="Proteomes" id="UP001162156">
    <property type="component" value="Unassembled WGS sequence"/>
</dbReference>